<dbReference type="Proteomes" id="UP000054823">
    <property type="component" value="Unassembled WGS sequence"/>
</dbReference>
<dbReference type="Pfam" id="PF01494">
    <property type="entry name" value="FAD_binding_3"/>
    <property type="match status" value="1"/>
</dbReference>
<evidence type="ECO:0000256" key="5">
    <source>
        <dbReference type="ARBA" id="ARBA00023033"/>
    </source>
</evidence>
<keyword evidence="4 7" id="KW-0560">Oxidoreductase</keyword>
<comment type="cofactor">
    <cofactor evidence="1">
        <name>FAD</name>
        <dbReference type="ChEBI" id="CHEBI:57692"/>
    </cofactor>
</comment>
<dbReference type="Gene3D" id="3.50.50.60">
    <property type="entry name" value="FAD/NAD(P)-binding domain"/>
    <property type="match status" value="1"/>
</dbReference>
<dbReference type="STRING" id="321267.SHM7688_02480"/>
<dbReference type="AlphaFoldDB" id="A0A0P1ERW1"/>
<feature type="domain" description="FAD-binding" evidence="6">
    <location>
        <begin position="22"/>
        <end position="360"/>
    </location>
</feature>
<accession>A0A0P1ERW1</accession>
<organism evidence="7 8">
    <name type="scientific">Shimia marina</name>
    <dbReference type="NCBI Taxonomy" id="321267"/>
    <lineage>
        <taxon>Bacteria</taxon>
        <taxon>Pseudomonadati</taxon>
        <taxon>Pseudomonadota</taxon>
        <taxon>Alphaproteobacteria</taxon>
        <taxon>Rhodobacterales</taxon>
        <taxon>Roseobacteraceae</taxon>
    </lineage>
</organism>
<dbReference type="SUPFAM" id="SSF54373">
    <property type="entry name" value="FAD-linked reductases, C-terminal domain"/>
    <property type="match status" value="1"/>
</dbReference>
<name>A0A0P1ERW1_9RHOB</name>
<dbReference type="EMBL" id="CYPW01000024">
    <property type="protein sequence ID" value="CUH53029.1"/>
    <property type="molecule type" value="Genomic_DNA"/>
</dbReference>
<keyword evidence="8" id="KW-1185">Reference proteome</keyword>
<dbReference type="InterPro" id="IPR036188">
    <property type="entry name" value="FAD/NAD-bd_sf"/>
</dbReference>
<proteinExistence type="predicted"/>
<evidence type="ECO:0000256" key="3">
    <source>
        <dbReference type="ARBA" id="ARBA00022827"/>
    </source>
</evidence>
<dbReference type="PANTHER" id="PTHR13789:SF318">
    <property type="entry name" value="GERANYLGERANYL DIPHOSPHATE REDUCTASE"/>
    <property type="match status" value="1"/>
</dbReference>
<keyword evidence="5" id="KW-0503">Monooxygenase</keyword>
<keyword evidence="3" id="KW-0274">FAD</keyword>
<evidence type="ECO:0000313" key="7">
    <source>
        <dbReference type="EMBL" id="CUH53029.1"/>
    </source>
</evidence>
<dbReference type="SUPFAM" id="SSF51905">
    <property type="entry name" value="FAD/NAD(P)-binding domain"/>
    <property type="match status" value="1"/>
</dbReference>
<evidence type="ECO:0000256" key="2">
    <source>
        <dbReference type="ARBA" id="ARBA00022630"/>
    </source>
</evidence>
<evidence type="ECO:0000259" key="6">
    <source>
        <dbReference type="Pfam" id="PF01494"/>
    </source>
</evidence>
<dbReference type="InterPro" id="IPR002938">
    <property type="entry name" value="FAD-bd"/>
</dbReference>
<dbReference type="GO" id="GO:0018669">
    <property type="term" value="F:3-hydroxybenzoate 6-monooxygenase activity"/>
    <property type="evidence" value="ECO:0007669"/>
    <property type="project" value="UniProtKB-EC"/>
</dbReference>
<dbReference type="PANTHER" id="PTHR13789">
    <property type="entry name" value="MONOOXYGENASE"/>
    <property type="match status" value="1"/>
</dbReference>
<dbReference type="InterPro" id="IPR050493">
    <property type="entry name" value="FAD-dep_Monooxygenase_BioMet"/>
</dbReference>
<protein>
    <submittedName>
        <fullName evidence="7">3-hydroxybenzoate 6-hydroxylase 1</fullName>
        <ecNumber evidence="7">1.14.13.24</ecNumber>
    </submittedName>
</protein>
<reference evidence="7 8" key="1">
    <citation type="submission" date="2015-09" db="EMBL/GenBank/DDBJ databases">
        <authorList>
            <consortium name="Swine Surveillance"/>
        </authorList>
    </citation>
    <scope>NUCLEOTIDE SEQUENCE [LARGE SCALE GENOMIC DNA]</scope>
    <source>
        <strain evidence="7 8">CECT 7688</strain>
    </source>
</reference>
<sequence>MPGLLPRRFFVDTAGMDLTGQKVCVIGAGIGGLTAALALRQRGAQVCVLEQAEAITEVGAGLQISPNGGAVLRALGLEAEVARRAVKAQAVELRDYAAGAMVSHLDLSLLKDQAPYLFLHRADLIDCLAAAVRASGVRVLLLQKVDSIVPAGEGHARPRVVIANGSEMKADLVIGADGLHSRLRTALNGTVAPFFTRQVAWRATVPNTIDHPNVARVHMGPRRHVVSYPLRAGALINIVAVQEQVGWAEEGWHIPDDPDNLRAVFADFGGTVTPMLAEVKDVRRWGLFRHPVAPVWQGGHCALLGDAAHPTLPFMAQGAVMAMEDAWVLVDALSRAETVAAGLASYQGRREARVKRVVDTASKNAWKYHLSNPVLRRAAHMGLRMASSVAPERMMGQFDWIYRHDVTQG</sequence>
<evidence type="ECO:0000313" key="8">
    <source>
        <dbReference type="Proteomes" id="UP000054823"/>
    </source>
</evidence>
<dbReference type="PRINTS" id="PR00420">
    <property type="entry name" value="RNGMNOXGNASE"/>
</dbReference>
<gene>
    <name evidence="7" type="primary">xlnD</name>
    <name evidence="7" type="ORF">SHM7688_02480</name>
</gene>
<dbReference type="EC" id="1.14.13.24" evidence="7"/>
<keyword evidence="2" id="KW-0285">Flavoprotein</keyword>
<evidence type="ECO:0000256" key="4">
    <source>
        <dbReference type="ARBA" id="ARBA00023002"/>
    </source>
</evidence>
<dbReference type="GO" id="GO:0071949">
    <property type="term" value="F:FAD binding"/>
    <property type="evidence" value="ECO:0007669"/>
    <property type="project" value="InterPro"/>
</dbReference>
<evidence type="ECO:0000256" key="1">
    <source>
        <dbReference type="ARBA" id="ARBA00001974"/>
    </source>
</evidence>